<dbReference type="RefSeq" id="WP_161676614.1">
    <property type="nucleotide sequence ID" value="NZ_JAABLP010000003.1"/>
</dbReference>
<evidence type="ECO:0000313" key="7">
    <source>
        <dbReference type="EMBL" id="NBN79192.1"/>
    </source>
</evidence>
<keyword evidence="2" id="KW-1003">Cell membrane</keyword>
<dbReference type="Pfam" id="PF00482">
    <property type="entry name" value="T2SSF"/>
    <property type="match status" value="1"/>
</dbReference>
<evidence type="ECO:0000256" key="1">
    <source>
        <dbReference type="ARBA" id="ARBA00004651"/>
    </source>
</evidence>
<dbReference type="Proteomes" id="UP000586722">
    <property type="component" value="Unassembled WGS sequence"/>
</dbReference>
<dbReference type="GO" id="GO:0005886">
    <property type="term" value="C:plasma membrane"/>
    <property type="evidence" value="ECO:0007669"/>
    <property type="project" value="UniProtKB-SubCell"/>
</dbReference>
<protein>
    <submittedName>
        <fullName evidence="7">Pilus assembly protein</fullName>
    </submittedName>
</protein>
<keyword evidence="8" id="KW-1185">Reference proteome</keyword>
<keyword evidence="5" id="KW-0472">Membrane</keyword>
<evidence type="ECO:0000259" key="6">
    <source>
        <dbReference type="Pfam" id="PF00482"/>
    </source>
</evidence>
<evidence type="ECO:0000256" key="2">
    <source>
        <dbReference type="ARBA" id="ARBA00022475"/>
    </source>
</evidence>
<dbReference type="AlphaFoldDB" id="A0A7X5F3N4"/>
<gene>
    <name evidence="7" type="ORF">GWI72_13015</name>
</gene>
<dbReference type="InterPro" id="IPR042094">
    <property type="entry name" value="T2SS_GspF_sf"/>
</dbReference>
<keyword evidence="3" id="KW-0812">Transmembrane</keyword>
<dbReference type="EMBL" id="JAABLQ010000001">
    <property type="protein sequence ID" value="NBN79192.1"/>
    <property type="molecule type" value="Genomic_DNA"/>
</dbReference>
<reference evidence="8" key="1">
    <citation type="submission" date="2020-01" db="EMBL/GenBank/DDBJ databases">
        <authorList>
            <person name="Fang Y."/>
            <person name="Sun R."/>
            <person name="Nie L."/>
            <person name="He J."/>
            <person name="Hao L."/>
            <person name="Wang L."/>
            <person name="Su S."/>
            <person name="Lv E."/>
            <person name="Zhang Z."/>
            <person name="Xie R."/>
            <person name="Liu H."/>
        </authorList>
    </citation>
    <scope>NUCLEOTIDE SEQUENCE [LARGE SCALE GENOMIC DNA]</scope>
    <source>
        <strain evidence="8">XCT-53</strain>
    </source>
</reference>
<evidence type="ECO:0000256" key="3">
    <source>
        <dbReference type="ARBA" id="ARBA00022692"/>
    </source>
</evidence>
<sequence length="339" mass="37178">MDLLQSFLTPGVTTFAVAALVALSIGGIIYALFEPILSGSKKRDERLGQISARPATAADRRPGRDADRRRKSVQDQLKELEDKQKARAKQVSKLSLNARIEQAGLNWERKHFIYFSVASAVVFFVLGLVITASMLGSLAFAFVGAFGFPRWYLGHRRKKRFDAFLNELPNAVDIIVRGVKSGLPVGDCIKVVAAEVRDPVGSEFRKIVEAQMMGITLSEAVGRLPDRIPLPEANFFAIVIAIQQQAGGGLAEALGNLSKVLRSRKSMKGKIKALSTEAKSSAMIIGALPFIMTGLLFMVAPDYIGVLFTETVGNYILAVSLFWMFIGVMVMRKMVNFDF</sequence>
<proteinExistence type="predicted"/>
<name>A0A7X5F3N4_9HYPH</name>
<evidence type="ECO:0000256" key="4">
    <source>
        <dbReference type="ARBA" id="ARBA00022989"/>
    </source>
</evidence>
<accession>A0A7X5F3N4</accession>
<dbReference type="InterPro" id="IPR018076">
    <property type="entry name" value="T2SS_GspF_dom"/>
</dbReference>
<organism evidence="7 8">
    <name type="scientific">Pannonibacter tanglangensis</name>
    <dbReference type="NCBI Taxonomy" id="2750084"/>
    <lineage>
        <taxon>Bacteria</taxon>
        <taxon>Pseudomonadati</taxon>
        <taxon>Pseudomonadota</taxon>
        <taxon>Alphaproteobacteria</taxon>
        <taxon>Hyphomicrobiales</taxon>
        <taxon>Stappiaceae</taxon>
        <taxon>Pannonibacter</taxon>
    </lineage>
</organism>
<feature type="domain" description="Type II secretion system protein GspF" evidence="6">
    <location>
        <begin position="175"/>
        <end position="296"/>
    </location>
</feature>
<comment type="caution">
    <text evidence="7">The sequence shown here is derived from an EMBL/GenBank/DDBJ whole genome shotgun (WGS) entry which is preliminary data.</text>
</comment>
<comment type="subcellular location">
    <subcellularLocation>
        <location evidence="1">Cell membrane</location>
        <topology evidence="1">Multi-pass membrane protein</topology>
    </subcellularLocation>
</comment>
<dbReference type="PANTHER" id="PTHR35007">
    <property type="entry name" value="INTEGRAL MEMBRANE PROTEIN-RELATED"/>
    <property type="match status" value="1"/>
</dbReference>
<evidence type="ECO:0000313" key="8">
    <source>
        <dbReference type="Proteomes" id="UP000586722"/>
    </source>
</evidence>
<keyword evidence="4" id="KW-1133">Transmembrane helix</keyword>
<evidence type="ECO:0000256" key="5">
    <source>
        <dbReference type="ARBA" id="ARBA00023136"/>
    </source>
</evidence>
<dbReference type="Gene3D" id="1.20.81.30">
    <property type="entry name" value="Type II secretion system (T2SS), domain F"/>
    <property type="match status" value="1"/>
</dbReference>
<dbReference type="PANTHER" id="PTHR35007:SF1">
    <property type="entry name" value="PILUS ASSEMBLY PROTEIN"/>
    <property type="match status" value="1"/>
</dbReference>